<comment type="caution">
    <text evidence="2">The sequence shown here is derived from an EMBL/GenBank/DDBJ whole genome shotgun (WGS) entry which is preliminary data.</text>
</comment>
<dbReference type="SUPFAM" id="SSF56935">
    <property type="entry name" value="Porins"/>
    <property type="match status" value="1"/>
</dbReference>
<keyword evidence="3" id="KW-1185">Reference proteome</keyword>
<dbReference type="PANTHER" id="PTHR12558:SF13">
    <property type="entry name" value="CELL DIVISION CYCLE PROTEIN 27 HOMOLOG"/>
    <property type="match status" value="1"/>
</dbReference>
<dbReference type="Proteomes" id="UP000294564">
    <property type="component" value="Unassembled WGS sequence"/>
</dbReference>
<dbReference type="Gene3D" id="1.25.40.10">
    <property type="entry name" value="Tetratricopeptide repeat domain"/>
    <property type="match status" value="2"/>
</dbReference>
<dbReference type="EMBL" id="SLXM01000009">
    <property type="protein sequence ID" value="TCP23292.1"/>
    <property type="molecule type" value="Genomic_DNA"/>
</dbReference>
<sequence>MKVKRFIIVYLLFTCYFGVTQDMKEGFSYLENGKYQQAELFFETILKDYPSNKTARLCYGRAVGLNGNSDKAVTIFKKLLEAYPTDYEIKLNYAESLLWNNKFSSAKEYYKDLVAEDSTSFPALLGYANTFSNLKEYNKALTYVDKALVVSPGNNNALLSKKYIRFGLANNKIQTQDYKEAEDILLENLNDFEDDTETLQNLANLYLISEQNNKAQQTFERIGKNPNAILISLNGISLTNHINEKDKEALNVSTKAMDLIDVKTITSLKEQTIERYIQALIWNRKFKEAEKEINKLTTKNETSANWVLALQATLNIYKNDFKKSIHKYDLLLENDSTSFDGNLGKANASKAMGDFKNAYVYADKTLHFYKNQKDALFFIKNLDRTFTPFVNTKASYSFDNGNNEAYSYSINSELPISLKFKLLGNYNYRTNSNNISDISAKSNNFSLGFSYQLLNNLTFTGDAGVFASESDANNYTQFLTNLSFNFKPFKLQNLDFGYKREMQNFNTELQDREIIQDNFFVNYSLNTNFNLGLFSQYFYTTQNDNNTRNLLFASLYYNILQKPSLKAGVNYQNISFKNQVPTIYFSPERFNAAEIFMNIIKDEVTIDGKGWFYELTAATGFQYIEDQNKQNTYRFQGKLGYKLSNRSIINLFAAHSNIASTIATGFTFTEMGIQFKYYILKKPIFETSKMF</sequence>
<dbReference type="Pfam" id="PF13174">
    <property type="entry name" value="TPR_6"/>
    <property type="match status" value="1"/>
</dbReference>
<dbReference type="AlphaFoldDB" id="A0A4R2NNV5"/>
<proteinExistence type="predicted"/>
<keyword evidence="1" id="KW-0802">TPR repeat</keyword>
<evidence type="ECO:0000313" key="2">
    <source>
        <dbReference type="EMBL" id="TCP23292.1"/>
    </source>
</evidence>
<dbReference type="InterPro" id="IPR019734">
    <property type="entry name" value="TPR_rpt"/>
</dbReference>
<dbReference type="OrthoDB" id="919555at2"/>
<evidence type="ECO:0000256" key="1">
    <source>
        <dbReference type="PROSITE-ProRule" id="PRU00339"/>
    </source>
</evidence>
<protein>
    <submittedName>
        <fullName evidence="2">Tetratricopeptide repeat protein</fullName>
    </submittedName>
</protein>
<evidence type="ECO:0000313" key="3">
    <source>
        <dbReference type="Proteomes" id="UP000294564"/>
    </source>
</evidence>
<dbReference type="RefSeq" id="WP_132795550.1">
    <property type="nucleotide sequence ID" value="NZ_SLXM01000009.1"/>
</dbReference>
<dbReference type="PANTHER" id="PTHR12558">
    <property type="entry name" value="CELL DIVISION CYCLE 16,23,27"/>
    <property type="match status" value="1"/>
</dbReference>
<reference evidence="2 3" key="1">
    <citation type="submission" date="2019-03" db="EMBL/GenBank/DDBJ databases">
        <title>Genomic Encyclopedia of Type Strains, Phase IV (KMG-IV): sequencing the most valuable type-strain genomes for metagenomic binning, comparative biology and taxonomic classification.</title>
        <authorList>
            <person name="Goeker M."/>
        </authorList>
    </citation>
    <scope>NUCLEOTIDE SEQUENCE [LARGE SCALE GENOMIC DNA]</scope>
    <source>
        <strain evidence="2 3">DSM 14836</strain>
    </source>
</reference>
<gene>
    <name evidence="2" type="ORF">EV195_10916</name>
</gene>
<dbReference type="PROSITE" id="PS50005">
    <property type="entry name" value="TPR"/>
    <property type="match status" value="1"/>
</dbReference>
<feature type="repeat" description="TPR" evidence="1">
    <location>
        <begin position="121"/>
        <end position="154"/>
    </location>
</feature>
<organism evidence="2 3">
    <name type="scientific">Tenacibaculum skagerrakense</name>
    <dbReference type="NCBI Taxonomy" id="186571"/>
    <lineage>
        <taxon>Bacteria</taxon>
        <taxon>Pseudomonadati</taxon>
        <taxon>Bacteroidota</taxon>
        <taxon>Flavobacteriia</taxon>
        <taxon>Flavobacteriales</taxon>
        <taxon>Flavobacteriaceae</taxon>
        <taxon>Tenacibaculum</taxon>
    </lineage>
</organism>
<name>A0A4R2NNV5_9FLAO</name>
<dbReference type="Pfam" id="PF14559">
    <property type="entry name" value="TPR_19"/>
    <property type="match status" value="1"/>
</dbReference>
<dbReference type="SUPFAM" id="SSF48452">
    <property type="entry name" value="TPR-like"/>
    <property type="match status" value="2"/>
</dbReference>
<dbReference type="InterPro" id="IPR011990">
    <property type="entry name" value="TPR-like_helical_dom_sf"/>
</dbReference>
<dbReference type="SMART" id="SM00028">
    <property type="entry name" value="TPR"/>
    <property type="match status" value="5"/>
</dbReference>
<accession>A0A4R2NNV5</accession>